<dbReference type="EMBL" id="JACTNZ010000004">
    <property type="protein sequence ID" value="KAG5551376.1"/>
    <property type="molecule type" value="Genomic_DNA"/>
</dbReference>
<gene>
    <name evidence="3" type="ORF">RHGRI_009704</name>
</gene>
<evidence type="ECO:0000259" key="2">
    <source>
        <dbReference type="Pfam" id="PF13962"/>
    </source>
</evidence>
<dbReference type="Proteomes" id="UP000823749">
    <property type="component" value="Chromosome 4"/>
</dbReference>
<protein>
    <recommendedName>
        <fullName evidence="2">PGG domain-containing protein</fullName>
    </recommendedName>
</protein>
<name>A0AAV6KFS0_9ERIC</name>
<organism evidence="3 4">
    <name type="scientific">Rhododendron griersonianum</name>
    <dbReference type="NCBI Taxonomy" id="479676"/>
    <lineage>
        <taxon>Eukaryota</taxon>
        <taxon>Viridiplantae</taxon>
        <taxon>Streptophyta</taxon>
        <taxon>Embryophyta</taxon>
        <taxon>Tracheophyta</taxon>
        <taxon>Spermatophyta</taxon>
        <taxon>Magnoliopsida</taxon>
        <taxon>eudicotyledons</taxon>
        <taxon>Gunneridae</taxon>
        <taxon>Pentapetalae</taxon>
        <taxon>asterids</taxon>
        <taxon>Ericales</taxon>
        <taxon>Ericaceae</taxon>
        <taxon>Ericoideae</taxon>
        <taxon>Rhodoreae</taxon>
        <taxon>Rhododendron</taxon>
    </lineage>
</organism>
<feature type="transmembrane region" description="Helical" evidence="1">
    <location>
        <begin position="58"/>
        <end position="76"/>
    </location>
</feature>
<keyword evidence="1" id="KW-0472">Membrane</keyword>
<keyword evidence="1" id="KW-1133">Transmembrane helix</keyword>
<feature type="domain" description="PGG" evidence="2">
    <location>
        <begin position="1"/>
        <end position="66"/>
    </location>
</feature>
<evidence type="ECO:0000313" key="4">
    <source>
        <dbReference type="Proteomes" id="UP000823749"/>
    </source>
</evidence>
<dbReference type="Pfam" id="PF13962">
    <property type="entry name" value="PGG"/>
    <property type="match status" value="1"/>
</dbReference>
<comment type="caution">
    <text evidence="3">The sequence shown here is derived from an EMBL/GenBank/DDBJ whole genome shotgun (WGS) entry which is preliminary data.</text>
</comment>
<keyword evidence="1" id="KW-0812">Transmembrane</keyword>
<evidence type="ECO:0000313" key="3">
    <source>
        <dbReference type="EMBL" id="KAG5551376.1"/>
    </source>
</evidence>
<feature type="transmembrane region" description="Helical" evidence="1">
    <location>
        <begin position="26"/>
        <end position="46"/>
    </location>
</feature>
<sequence length="79" mass="8587">MPGGYDSSPDNLVGVATLAKKAALKVFVLTDTLAMCFSILSLFLILRAMRFDQQDVSISLANTSTILVRLAFYAFGGFY</sequence>
<keyword evidence="4" id="KW-1185">Reference proteome</keyword>
<proteinExistence type="predicted"/>
<dbReference type="InterPro" id="IPR026961">
    <property type="entry name" value="PGG_dom"/>
</dbReference>
<reference evidence="3" key="1">
    <citation type="submission" date="2020-08" db="EMBL/GenBank/DDBJ databases">
        <title>Plant Genome Project.</title>
        <authorList>
            <person name="Zhang R.-G."/>
        </authorList>
    </citation>
    <scope>NUCLEOTIDE SEQUENCE</scope>
    <source>
        <strain evidence="3">WSP0</strain>
        <tissue evidence="3">Leaf</tissue>
    </source>
</reference>
<evidence type="ECO:0000256" key="1">
    <source>
        <dbReference type="SAM" id="Phobius"/>
    </source>
</evidence>
<accession>A0AAV6KFS0</accession>
<dbReference type="AlphaFoldDB" id="A0AAV6KFS0"/>